<keyword evidence="4 9" id="KW-0863">Zinc-finger</keyword>
<evidence type="ECO:0000256" key="9">
    <source>
        <dbReference type="PROSITE-ProRule" id="PRU00042"/>
    </source>
</evidence>
<name>A0AAV4Y3S4_CAEEX</name>
<evidence type="ECO:0000256" key="3">
    <source>
        <dbReference type="ARBA" id="ARBA00022737"/>
    </source>
</evidence>
<evidence type="ECO:0000256" key="5">
    <source>
        <dbReference type="ARBA" id="ARBA00022833"/>
    </source>
</evidence>
<gene>
    <name evidence="11" type="ORF">CEXT_181981</name>
</gene>
<protein>
    <recommendedName>
        <fullName evidence="10">C2H2-type domain-containing protein</fullName>
    </recommendedName>
</protein>
<dbReference type="InterPro" id="IPR050329">
    <property type="entry name" value="GLI_C2H2-zinc-finger"/>
</dbReference>
<keyword evidence="12" id="KW-1185">Reference proteome</keyword>
<dbReference type="FunFam" id="3.30.160.60:FF:000060">
    <property type="entry name" value="zinc finger protein 436"/>
    <property type="match status" value="1"/>
</dbReference>
<dbReference type="FunFam" id="3.30.160.60:FF:000038">
    <property type="entry name" value="Zinc finger protein 624"/>
    <property type="match status" value="1"/>
</dbReference>
<evidence type="ECO:0000256" key="8">
    <source>
        <dbReference type="ARBA" id="ARBA00023242"/>
    </source>
</evidence>
<feature type="domain" description="C2H2-type" evidence="10">
    <location>
        <begin position="343"/>
        <end position="371"/>
    </location>
</feature>
<dbReference type="GO" id="GO:0045944">
    <property type="term" value="P:positive regulation of transcription by RNA polymerase II"/>
    <property type="evidence" value="ECO:0007669"/>
    <property type="project" value="UniProtKB-ARBA"/>
</dbReference>
<reference evidence="11 12" key="1">
    <citation type="submission" date="2021-06" db="EMBL/GenBank/DDBJ databases">
        <title>Caerostris extrusa draft genome.</title>
        <authorList>
            <person name="Kono N."/>
            <person name="Arakawa K."/>
        </authorList>
    </citation>
    <scope>NUCLEOTIDE SEQUENCE [LARGE SCALE GENOMIC DNA]</scope>
</reference>
<keyword evidence="2" id="KW-0479">Metal-binding</keyword>
<keyword evidence="6" id="KW-0805">Transcription regulation</keyword>
<feature type="domain" description="C2H2-type" evidence="10">
    <location>
        <begin position="372"/>
        <end position="400"/>
    </location>
</feature>
<dbReference type="InterPro" id="IPR036236">
    <property type="entry name" value="Znf_C2H2_sf"/>
</dbReference>
<organism evidence="11 12">
    <name type="scientific">Caerostris extrusa</name>
    <name type="common">Bark spider</name>
    <name type="synonym">Caerostris bankana</name>
    <dbReference type="NCBI Taxonomy" id="172846"/>
    <lineage>
        <taxon>Eukaryota</taxon>
        <taxon>Metazoa</taxon>
        <taxon>Ecdysozoa</taxon>
        <taxon>Arthropoda</taxon>
        <taxon>Chelicerata</taxon>
        <taxon>Arachnida</taxon>
        <taxon>Araneae</taxon>
        <taxon>Araneomorphae</taxon>
        <taxon>Entelegynae</taxon>
        <taxon>Araneoidea</taxon>
        <taxon>Araneidae</taxon>
        <taxon>Caerostris</taxon>
    </lineage>
</organism>
<feature type="domain" description="C2H2-type" evidence="10">
    <location>
        <begin position="401"/>
        <end position="429"/>
    </location>
</feature>
<dbReference type="EMBL" id="BPLR01001318">
    <property type="protein sequence ID" value="GIZ01549.1"/>
    <property type="molecule type" value="Genomic_DNA"/>
</dbReference>
<evidence type="ECO:0000256" key="2">
    <source>
        <dbReference type="ARBA" id="ARBA00022723"/>
    </source>
</evidence>
<dbReference type="GO" id="GO:0008270">
    <property type="term" value="F:zinc ion binding"/>
    <property type="evidence" value="ECO:0007669"/>
    <property type="project" value="UniProtKB-KW"/>
</dbReference>
<dbReference type="PROSITE" id="PS50157">
    <property type="entry name" value="ZINC_FINGER_C2H2_2"/>
    <property type="match status" value="6"/>
</dbReference>
<dbReference type="SMART" id="SM00355">
    <property type="entry name" value="ZnF_C2H2"/>
    <property type="match status" value="6"/>
</dbReference>
<dbReference type="PANTHER" id="PTHR19818">
    <property type="entry name" value="ZINC FINGER PROTEIN ZIC AND GLI"/>
    <property type="match status" value="1"/>
</dbReference>
<dbReference type="SUPFAM" id="SSF57667">
    <property type="entry name" value="beta-beta-alpha zinc fingers"/>
    <property type="match status" value="3"/>
</dbReference>
<comment type="caution">
    <text evidence="11">The sequence shown here is derived from an EMBL/GenBank/DDBJ whole genome shotgun (WGS) entry which is preliminary data.</text>
</comment>
<dbReference type="Pfam" id="PF00096">
    <property type="entry name" value="zf-C2H2"/>
    <property type="match status" value="6"/>
</dbReference>
<comment type="subcellular location">
    <subcellularLocation>
        <location evidence="1">Nucleus</location>
    </subcellularLocation>
</comment>
<keyword evidence="8" id="KW-0539">Nucleus</keyword>
<evidence type="ECO:0000256" key="1">
    <source>
        <dbReference type="ARBA" id="ARBA00004123"/>
    </source>
</evidence>
<dbReference type="AlphaFoldDB" id="A0AAV4Y3S4"/>
<evidence type="ECO:0000256" key="6">
    <source>
        <dbReference type="ARBA" id="ARBA00023015"/>
    </source>
</evidence>
<keyword evidence="7" id="KW-0804">Transcription</keyword>
<evidence type="ECO:0000313" key="12">
    <source>
        <dbReference type="Proteomes" id="UP001054945"/>
    </source>
</evidence>
<proteinExistence type="predicted"/>
<dbReference type="GO" id="GO:0005634">
    <property type="term" value="C:nucleus"/>
    <property type="evidence" value="ECO:0007669"/>
    <property type="project" value="UniProtKB-SubCell"/>
</dbReference>
<feature type="domain" description="C2H2-type" evidence="10">
    <location>
        <begin position="315"/>
        <end position="342"/>
    </location>
</feature>
<evidence type="ECO:0000256" key="4">
    <source>
        <dbReference type="ARBA" id="ARBA00022771"/>
    </source>
</evidence>
<dbReference type="PANTHER" id="PTHR19818:SF163">
    <property type="entry name" value="C2H2-TYPE DOMAIN-CONTAINING PROTEIN"/>
    <property type="match status" value="1"/>
</dbReference>
<dbReference type="InterPro" id="IPR013087">
    <property type="entry name" value="Znf_C2H2_type"/>
</dbReference>
<dbReference type="GO" id="GO:0000981">
    <property type="term" value="F:DNA-binding transcription factor activity, RNA polymerase II-specific"/>
    <property type="evidence" value="ECO:0007669"/>
    <property type="project" value="TreeGrafter"/>
</dbReference>
<sequence>MNVCEFCNAYIANFEVHSCRKYRNQHRQSSATLPRSSSDIKAQDIDSVSAQQTDYEAQRPFDNQSNSSTKQSFLPDVHQRIDCGETAGAETFSQRVVTNQNLYNPETSDFLFPDWPHDQERQFESTHLQQPSEVNSAILNENPQCCGHSNPEQSANTALPVAETCILPGFQQTFGRRNALTNQMAHPPNTSCQMECPGISRTDEMSTHFISDFNDCFNASANRIAQQCDTSSSIPILTTPNAQNNLMDPIPPIDAIGPIHSDKCPEEFLPRGHLEPDDRSRSVARPYVCNYCAKTFSYNSTLTTHIRTHTREMPHTCMVCNQCFADSSDLTKHMDIHTGRTSHKCTECDKCFSRSSTLLEHVRAFHSGENPNKCTECSKYFAHPSSLLKHIRSIHIAVKPCKCTECGQFFPGRDSLIRHIRNIHTAEKVYKCSECSRCFSRRDKLREHVRKMHTDG</sequence>
<dbReference type="Gene3D" id="3.30.160.60">
    <property type="entry name" value="Classic Zinc Finger"/>
    <property type="match status" value="6"/>
</dbReference>
<evidence type="ECO:0000256" key="7">
    <source>
        <dbReference type="ARBA" id="ARBA00023163"/>
    </source>
</evidence>
<dbReference type="PROSITE" id="PS00028">
    <property type="entry name" value="ZINC_FINGER_C2H2_1"/>
    <property type="match status" value="6"/>
</dbReference>
<feature type="domain" description="C2H2-type" evidence="10">
    <location>
        <begin position="287"/>
        <end position="314"/>
    </location>
</feature>
<dbReference type="GO" id="GO:0000978">
    <property type="term" value="F:RNA polymerase II cis-regulatory region sequence-specific DNA binding"/>
    <property type="evidence" value="ECO:0007669"/>
    <property type="project" value="TreeGrafter"/>
</dbReference>
<keyword evidence="3" id="KW-0677">Repeat</keyword>
<evidence type="ECO:0000259" key="10">
    <source>
        <dbReference type="PROSITE" id="PS50157"/>
    </source>
</evidence>
<feature type="domain" description="C2H2-type" evidence="10">
    <location>
        <begin position="430"/>
        <end position="456"/>
    </location>
</feature>
<keyword evidence="5" id="KW-0862">Zinc</keyword>
<evidence type="ECO:0000313" key="11">
    <source>
        <dbReference type="EMBL" id="GIZ01549.1"/>
    </source>
</evidence>
<dbReference type="FunFam" id="3.30.160.60:FF:002343">
    <property type="entry name" value="Zinc finger protein 33A"/>
    <property type="match status" value="1"/>
</dbReference>
<dbReference type="Proteomes" id="UP001054945">
    <property type="component" value="Unassembled WGS sequence"/>
</dbReference>
<accession>A0AAV4Y3S4</accession>